<keyword evidence="2" id="KW-1185">Reference proteome</keyword>
<dbReference type="EMBL" id="JBJJXI010000032">
    <property type="protein sequence ID" value="KAL3402936.1"/>
    <property type="molecule type" value="Genomic_DNA"/>
</dbReference>
<organism evidence="1 2">
    <name type="scientific">Trichogramma kaykai</name>
    <dbReference type="NCBI Taxonomy" id="54128"/>
    <lineage>
        <taxon>Eukaryota</taxon>
        <taxon>Metazoa</taxon>
        <taxon>Ecdysozoa</taxon>
        <taxon>Arthropoda</taxon>
        <taxon>Hexapoda</taxon>
        <taxon>Insecta</taxon>
        <taxon>Pterygota</taxon>
        <taxon>Neoptera</taxon>
        <taxon>Endopterygota</taxon>
        <taxon>Hymenoptera</taxon>
        <taxon>Apocrita</taxon>
        <taxon>Proctotrupomorpha</taxon>
        <taxon>Chalcidoidea</taxon>
        <taxon>Trichogrammatidae</taxon>
        <taxon>Trichogramma</taxon>
    </lineage>
</organism>
<evidence type="ECO:0000313" key="2">
    <source>
        <dbReference type="Proteomes" id="UP001627154"/>
    </source>
</evidence>
<dbReference type="Pfam" id="PF10199">
    <property type="entry name" value="Adaptin_binding"/>
    <property type="match status" value="1"/>
</dbReference>
<dbReference type="PANTHER" id="PTHR14659">
    <property type="entry name" value="ALPHA- AND GAMMA-ADAPTIN-BINDING PROTEIN P34"/>
    <property type="match status" value="1"/>
</dbReference>
<dbReference type="Gene3D" id="3.40.50.11960">
    <property type="match status" value="1"/>
</dbReference>
<accession>A0ABD2XBR6</accession>
<gene>
    <name evidence="1" type="ORF">TKK_004096</name>
</gene>
<comment type="caution">
    <text evidence="1">The sequence shown here is derived from an EMBL/GenBank/DDBJ whole genome shotgun (WGS) entry which is preliminary data.</text>
</comment>
<name>A0ABD2XBR6_9HYME</name>
<dbReference type="AlphaFoldDB" id="A0ABD2XBR6"/>
<proteinExistence type="predicted"/>
<evidence type="ECO:0000313" key="1">
    <source>
        <dbReference type="EMBL" id="KAL3402936.1"/>
    </source>
</evidence>
<dbReference type="Proteomes" id="UP001627154">
    <property type="component" value="Unassembled WGS sequence"/>
</dbReference>
<sequence length="276" mass="31210">MSNVESIAKLPRVSITSSNAERAKEIVTKMGAKHLSQMAESGLYSLDIDNKYYSAQLLLCTNENLPSDPSKFEALIFHCDLNTENCLKQFDEQVMPIISNTDAEILLLVCDSISNSSLREKTVEWCVTKKFELIELEQQADVMDFEDDHSKYGIDRIVEVLEAHVWPNASFKSAETKKHTQNAQKEVAEVGEQLENIDLSSPQEVVDQLEFKDVLENIMDTNEVDFGALFGQLQVMKEHAQLLPHMQRRVAAEQLVTAFWKAIGEDPSEIESDDEP</sequence>
<dbReference type="InterPro" id="IPR019341">
    <property type="entry name" value="Alpha/Gamma-adaptin-bd_p34"/>
</dbReference>
<protein>
    <recommendedName>
        <fullName evidence="3">Alpha-and gamma-adaptin-binding protein p34</fullName>
    </recommendedName>
</protein>
<dbReference type="PANTHER" id="PTHR14659:SF1">
    <property type="entry name" value="ALPHA- AND GAMMA-ADAPTIN-BINDING PROTEIN P34"/>
    <property type="match status" value="1"/>
</dbReference>
<reference evidence="1 2" key="1">
    <citation type="journal article" date="2024" name="bioRxiv">
        <title>A reference genome for Trichogramma kaykai: A tiny desert-dwelling parasitoid wasp with competing sex-ratio distorters.</title>
        <authorList>
            <person name="Culotta J."/>
            <person name="Lindsey A.R."/>
        </authorList>
    </citation>
    <scope>NUCLEOTIDE SEQUENCE [LARGE SCALE GENOMIC DNA]</scope>
    <source>
        <strain evidence="1 2">KSX58</strain>
    </source>
</reference>
<evidence type="ECO:0008006" key="3">
    <source>
        <dbReference type="Google" id="ProtNLM"/>
    </source>
</evidence>